<feature type="compositionally biased region" description="Basic residues" evidence="1">
    <location>
        <begin position="154"/>
        <end position="165"/>
    </location>
</feature>
<accession>A0A2I1CZ19</accession>
<feature type="compositionally biased region" description="Pro residues" evidence="1">
    <location>
        <begin position="169"/>
        <end position="179"/>
    </location>
</feature>
<evidence type="ECO:0000313" key="3">
    <source>
        <dbReference type="Proteomes" id="UP000234254"/>
    </source>
</evidence>
<protein>
    <submittedName>
        <fullName evidence="2">Uncharacterized protein</fullName>
    </submittedName>
</protein>
<evidence type="ECO:0000313" key="2">
    <source>
        <dbReference type="EMBL" id="PKY02883.1"/>
    </source>
</evidence>
<organism evidence="2 3">
    <name type="scientific">Aspergillus campestris (strain IBT 28561)</name>
    <dbReference type="NCBI Taxonomy" id="1392248"/>
    <lineage>
        <taxon>Eukaryota</taxon>
        <taxon>Fungi</taxon>
        <taxon>Dikarya</taxon>
        <taxon>Ascomycota</taxon>
        <taxon>Pezizomycotina</taxon>
        <taxon>Eurotiomycetes</taxon>
        <taxon>Eurotiomycetidae</taxon>
        <taxon>Eurotiales</taxon>
        <taxon>Aspergillaceae</taxon>
        <taxon>Aspergillus</taxon>
        <taxon>Aspergillus subgen. Circumdati</taxon>
    </lineage>
</organism>
<dbReference type="Proteomes" id="UP000234254">
    <property type="component" value="Unassembled WGS sequence"/>
</dbReference>
<proteinExistence type="predicted"/>
<evidence type="ECO:0000256" key="1">
    <source>
        <dbReference type="SAM" id="MobiDB-lite"/>
    </source>
</evidence>
<dbReference type="VEuPathDB" id="FungiDB:P168DRAFT_193378"/>
<name>A0A2I1CZ19_ASPC2</name>
<gene>
    <name evidence="2" type="ORF">P168DRAFT_193378</name>
</gene>
<comment type="caution">
    <text evidence="2">The sequence shown here is derived from an EMBL/GenBank/DDBJ whole genome shotgun (WGS) entry which is preliminary data.</text>
</comment>
<dbReference type="GeneID" id="36540560"/>
<dbReference type="OrthoDB" id="10369949at2759"/>
<keyword evidence="3" id="KW-1185">Reference proteome</keyword>
<feature type="region of interest" description="Disordered" evidence="1">
    <location>
        <begin position="99"/>
        <end position="184"/>
    </location>
</feature>
<feature type="compositionally biased region" description="Basic and acidic residues" evidence="1">
    <location>
        <begin position="144"/>
        <end position="153"/>
    </location>
</feature>
<dbReference type="EMBL" id="MSFM01000009">
    <property type="protein sequence ID" value="PKY02883.1"/>
    <property type="molecule type" value="Genomic_DNA"/>
</dbReference>
<dbReference type="AlphaFoldDB" id="A0A2I1CZ19"/>
<reference evidence="2" key="1">
    <citation type="submission" date="2016-12" db="EMBL/GenBank/DDBJ databases">
        <title>The genomes of Aspergillus section Nigri reveals drivers in fungal speciation.</title>
        <authorList>
            <consortium name="DOE Joint Genome Institute"/>
            <person name="Vesth T.C."/>
            <person name="Nybo J."/>
            <person name="Theobald S."/>
            <person name="Brandl J."/>
            <person name="Frisvad J.C."/>
            <person name="Nielsen K.F."/>
            <person name="Lyhne E.K."/>
            <person name="Kogle M.E."/>
            <person name="Kuo A."/>
            <person name="Riley R."/>
            <person name="Clum A."/>
            <person name="Nolan M."/>
            <person name="Lipzen A."/>
            <person name="Salamov A."/>
            <person name="Henrissat B."/>
            <person name="Wiebenga A."/>
            <person name="De vries R.P."/>
            <person name="Grigoriev I.V."/>
            <person name="Mortensen U.H."/>
            <person name="Andersen M.R."/>
            <person name="Baker S.E."/>
        </authorList>
    </citation>
    <scope>NUCLEOTIDE SEQUENCE</scope>
    <source>
        <strain evidence="2">IBT 28561</strain>
    </source>
</reference>
<sequence>MCGAKPARMDRDPYPGMASSAVYNTGRSFLDQLNPAMINPWNLPIMAQPPESRLDRSETGHHGSAELAASLHHTTEQRIELSEFICSGSRSHTVLCAHESKTQDKTKNTNPTPPHPQTIMRQQTHRHTDTQQTTDKTPHIGSHISREYHDHSQQKKTHHHRRSARRSSSPPPTRTPPGRPMRKIFPELAYLLKSAWSDN</sequence>
<dbReference type="RefSeq" id="XP_024691477.1">
    <property type="nucleotide sequence ID" value="XM_024833036.1"/>
</dbReference>